<dbReference type="InterPro" id="IPR000312">
    <property type="entry name" value="Glycosyl_Trfase_fam3"/>
</dbReference>
<comment type="catalytic activity">
    <reaction evidence="10">
        <text>uridine + phosphate = alpha-D-ribose 1-phosphate + uracil</text>
        <dbReference type="Rhea" id="RHEA:24388"/>
        <dbReference type="ChEBI" id="CHEBI:16704"/>
        <dbReference type="ChEBI" id="CHEBI:17568"/>
        <dbReference type="ChEBI" id="CHEBI:43474"/>
        <dbReference type="ChEBI" id="CHEBI:57720"/>
        <dbReference type="EC" id="2.4.2.2"/>
    </reaction>
</comment>
<dbReference type="Pfam" id="PF07831">
    <property type="entry name" value="PYNP_C"/>
    <property type="match status" value="1"/>
</dbReference>
<dbReference type="InterPro" id="IPR017872">
    <property type="entry name" value="Pyrmidine_PPase_CS"/>
</dbReference>
<evidence type="ECO:0000256" key="10">
    <source>
        <dbReference type="ARBA" id="ARBA00048453"/>
    </source>
</evidence>
<comment type="function">
    <text evidence="3">Catalyzes phosphorolysis of the pyrimidine nucleosides uridine, thymidine and 2'-deoxyuridine with the formation of the corresponding pyrimidine base and ribose-1-phosphate.</text>
</comment>
<reference evidence="14" key="1">
    <citation type="journal article" date="2019" name="Int. J. Syst. Evol. Microbiol.">
        <title>The Global Catalogue of Microorganisms (GCM) 10K type strain sequencing project: providing services to taxonomists for standard genome sequencing and annotation.</title>
        <authorList>
            <consortium name="The Broad Institute Genomics Platform"/>
            <consortium name="The Broad Institute Genome Sequencing Center for Infectious Disease"/>
            <person name="Wu L."/>
            <person name="Ma J."/>
        </authorList>
    </citation>
    <scope>NUCLEOTIDE SEQUENCE [LARGE SCALE GENOMIC DNA]</scope>
    <source>
        <strain evidence="14">CCUG 49571</strain>
    </source>
</reference>
<sequence>MRTVDLITKKRDGGELTEAEIRYLIRGYTDGSIPDYQMSALAMAIFFRGMTPTERADLTLAMVDSGETIDLSGIAGVKVDKHSTGGVGDTTTLVLAPLVASIGVPVAKMSGRGLGHTGGTIDKLESIPGFHAEIDNAEFIRLVNRNGLAVIGQSDNLTPADKKLYGLRDVTGTVNSIPLIASSIMSKKIASGADAIVLDVKTGDGAFMKEMAEARELAACMVDIGSRVGRKTVAVLSDMSQPLGNAIGNALEVREAIDTLKGQGPKDLTELCLTLGSHMAVLAGVASGQAEARALLERAIESGRALEKFKAFVSEQGGDASVVDEPERLPAARRVIEVPAKQSGYVASIAAERMGLAAMLLGAGRATKESAIDLAVGIVLRKKIGDEVRVGESLATVHANDVGAEEAIARVYESMAIRSESVEPPSLVVGVVQADA</sequence>
<dbReference type="InterPro" id="IPR036566">
    <property type="entry name" value="PYNP-like_C_sf"/>
</dbReference>
<dbReference type="InterPro" id="IPR035902">
    <property type="entry name" value="Nuc_phospho_transferase"/>
</dbReference>
<comment type="catalytic activity">
    <reaction evidence="1">
        <text>2'-deoxyuridine + phosphate = 2-deoxy-alpha-D-ribose 1-phosphate + uracil</text>
        <dbReference type="Rhea" id="RHEA:22824"/>
        <dbReference type="ChEBI" id="CHEBI:16450"/>
        <dbReference type="ChEBI" id="CHEBI:17568"/>
        <dbReference type="ChEBI" id="CHEBI:43474"/>
        <dbReference type="ChEBI" id="CHEBI:57259"/>
        <dbReference type="EC" id="2.4.2.2"/>
    </reaction>
</comment>
<comment type="subunit">
    <text evidence="5">Homodimer.</text>
</comment>
<dbReference type="InterPro" id="IPR013102">
    <property type="entry name" value="PYNP_C"/>
</dbReference>
<evidence type="ECO:0000256" key="2">
    <source>
        <dbReference type="ARBA" id="ARBA00001958"/>
    </source>
</evidence>
<evidence type="ECO:0000313" key="13">
    <source>
        <dbReference type="EMBL" id="MFC4599973.1"/>
    </source>
</evidence>
<name>A0ABV9FDD6_9BACL</name>
<dbReference type="InterPro" id="IPR000053">
    <property type="entry name" value="Thymidine/pyrmidine_PPase"/>
</dbReference>
<dbReference type="SUPFAM" id="SSF52418">
    <property type="entry name" value="Nucleoside phosphorylase/phosphoribosyltransferase catalytic domain"/>
    <property type="match status" value="1"/>
</dbReference>
<evidence type="ECO:0000256" key="6">
    <source>
        <dbReference type="ARBA" id="ARBA00011889"/>
    </source>
</evidence>
<dbReference type="EC" id="2.4.2.2" evidence="6"/>
<dbReference type="EMBL" id="JBHSEP010000013">
    <property type="protein sequence ID" value="MFC4599973.1"/>
    <property type="molecule type" value="Genomic_DNA"/>
</dbReference>
<dbReference type="InterPro" id="IPR018090">
    <property type="entry name" value="Pyrmidine_PPas_bac/euk"/>
</dbReference>
<dbReference type="InterPro" id="IPR036320">
    <property type="entry name" value="Glycosyl_Trfase_fam3_N_dom_sf"/>
</dbReference>
<evidence type="ECO:0000313" key="14">
    <source>
        <dbReference type="Proteomes" id="UP001596028"/>
    </source>
</evidence>
<dbReference type="GO" id="GO:0016154">
    <property type="term" value="F:pyrimidine-nucleoside phosphorylase activity"/>
    <property type="evidence" value="ECO:0007669"/>
    <property type="project" value="UniProtKB-EC"/>
</dbReference>
<evidence type="ECO:0000256" key="7">
    <source>
        <dbReference type="ARBA" id="ARBA00014680"/>
    </source>
</evidence>
<evidence type="ECO:0000256" key="1">
    <source>
        <dbReference type="ARBA" id="ARBA00001066"/>
    </source>
</evidence>
<evidence type="ECO:0000256" key="4">
    <source>
        <dbReference type="ARBA" id="ARBA00006915"/>
    </source>
</evidence>
<dbReference type="PROSITE" id="PS00647">
    <property type="entry name" value="THYMID_PHOSPHORYLASE"/>
    <property type="match status" value="1"/>
</dbReference>
<dbReference type="NCBIfam" id="NF004747">
    <property type="entry name" value="PRK06078.1"/>
    <property type="match status" value="1"/>
</dbReference>
<evidence type="ECO:0000256" key="9">
    <source>
        <dbReference type="ARBA" id="ARBA00022679"/>
    </source>
</evidence>
<comment type="similarity">
    <text evidence="4">Belongs to the thymidine/pyrimidine-nucleoside phosphorylase family.</text>
</comment>
<dbReference type="Proteomes" id="UP001596028">
    <property type="component" value="Unassembled WGS sequence"/>
</dbReference>
<dbReference type="PANTHER" id="PTHR10515">
    <property type="entry name" value="THYMIDINE PHOSPHORYLASE"/>
    <property type="match status" value="1"/>
</dbReference>
<feature type="domain" description="Pyrimidine nucleoside phosphorylase C-terminal" evidence="12">
    <location>
        <begin position="345"/>
        <end position="418"/>
    </location>
</feature>
<dbReference type="SMART" id="SM00941">
    <property type="entry name" value="PYNP_C"/>
    <property type="match status" value="1"/>
</dbReference>
<dbReference type="Pfam" id="PF02885">
    <property type="entry name" value="Glycos_trans_3N"/>
    <property type="match status" value="1"/>
</dbReference>
<evidence type="ECO:0000259" key="12">
    <source>
        <dbReference type="SMART" id="SM00941"/>
    </source>
</evidence>
<dbReference type="RefSeq" id="WP_378098673.1">
    <property type="nucleotide sequence ID" value="NZ_JBHSEP010000013.1"/>
</dbReference>
<dbReference type="SUPFAM" id="SSF47648">
    <property type="entry name" value="Nucleoside phosphorylase/phosphoribosyltransferase N-terminal domain"/>
    <property type="match status" value="1"/>
</dbReference>
<evidence type="ECO:0000256" key="11">
    <source>
        <dbReference type="ARBA" id="ARBA00048525"/>
    </source>
</evidence>
<dbReference type="Gene3D" id="1.20.970.10">
    <property type="entry name" value="Transferase, Pyrimidine Nucleoside Phosphorylase, Chain C"/>
    <property type="match status" value="1"/>
</dbReference>
<dbReference type="Gene3D" id="3.90.1170.30">
    <property type="entry name" value="Pyrimidine nucleoside phosphorylase-like, C-terminal domain"/>
    <property type="match status" value="1"/>
</dbReference>
<dbReference type="PIRSF" id="PIRSF000478">
    <property type="entry name" value="TP_PyNP"/>
    <property type="match status" value="1"/>
</dbReference>
<dbReference type="Gene3D" id="3.40.1030.10">
    <property type="entry name" value="Nucleoside phosphorylase/phosphoribosyltransferase catalytic domain"/>
    <property type="match status" value="1"/>
</dbReference>
<dbReference type="SUPFAM" id="SSF54680">
    <property type="entry name" value="Pyrimidine nucleoside phosphorylase C-terminal domain"/>
    <property type="match status" value="1"/>
</dbReference>
<comment type="catalytic activity">
    <reaction evidence="11">
        <text>thymidine + phosphate = 2-deoxy-alpha-D-ribose 1-phosphate + thymine</text>
        <dbReference type="Rhea" id="RHEA:16037"/>
        <dbReference type="ChEBI" id="CHEBI:17748"/>
        <dbReference type="ChEBI" id="CHEBI:17821"/>
        <dbReference type="ChEBI" id="CHEBI:43474"/>
        <dbReference type="ChEBI" id="CHEBI:57259"/>
        <dbReference type="EC" id="2.4.2.2"/>
    </reaction>
</comment>
<protein>
    <recommendedName>
        <fullName evidence="7">Pyrimidine-nucleoside phosphorylase</fullName>
        <ecNumber evidence="6">2.4.2.2</ecNumber>
    </recommendedName>
</protein>
<evidence type="ECO:0000256" key="3">
    <source>
        <dbReference type="ARBA" id="ARBA00003877"/>
    </source>
</evidence>
<proteinExistence type="inferred from homology"/>
<dbReference type="NCBIfam" id="TIGR02644">
    <property type="entry name" value="Y_phosphoryl"/>
    <property type="match status" value="1"/>
</dbReference>
<keyword evidence="9 13" id="KW-0808">Transferase</keyword>
<keyword evidence="8 13" id="KW-0328">Glycosyltransferase</keyword>
<dbReference type="InterPro" id="IPR017459">
    <property type="entry name" value="Glycosyl_Trfase_fam3_N_dom"/>
</dbReference>
<evidence type="ECO:0000256" key="8">
    <source>
        <dbReference type="ARBA" id="ARBA00022676"/>
    </source>
</evidence>
<gene>
    <name evidence="13" type="ORF">ACFO3S_17125</name>
</gene>
<comment type="cofactor">
    <cofactor evidence="2">
        <name>K(+)</name>
        <dbReference type="ChEBI" id="CHEBI:29103"/>
    </cofactor>
</comment>
<dbReference type="PANTHER" id="PTHR10515:SF0">
    <property type="entry name" value="THYMIDINE PHOSPHORYLASE"/>
    <property type="match status" value="1"/>
</dbReference>
<comment type="caution">
    <text evidence="13">The sequence shown here is derived from an EMBL/GenBank/DDBJ whole genome shotgun (WGS) entry which is preliminary data.</text>
</comment>
<accession>A0ABV9FDD6</accession>
<evidence type="ECO:0000256" key="5">
    <source>
        <dbReference type="ARBA" id="ARBA00011738"/>
    </source>
</evidence>
<dbReference type="Pfam" id="PF00591">
    <property type="entry name" value="Glycos_transf_3"/>
    <property type="match status" value="1"/>
</dbReference>
<organism evidence="13 14">
    <name type="scientific">Cohnella hongkongensis</name>
    <dbReference type="NCBI Taxonomy" id="178337"/>
    <lineage>
        <taxon>Bacteria</taxon>
        <taxon>Bacillati</taxon>
        <taxon>Bacillota</taxon>
        <taxon>Bacilli</taxon>
        <taxon>Bacillales</taxon>
        <taxon>Paenibacillaceae</taxon>
        <taxon>Cohnella</taxon>
    </lineage>
</organism>
<dbReference type="NCBIfam" id="NF004490">
    <property type="entry name" value="PRK05820.1"/>
    <property type="match status" value="1"/>
</dbReference>
<keyword evidence="14" id="KW-1185">Reference proteome</keyword>